<accession>A0A0X8JL27</accession>
<proteinExistence type="predicted"/>
<sequence length="296" mass="33147">MNTNEMESYSLWRPNSFEVFQEARRQGARIRLGCHMRMGGGTTDVLLKGQFLEVTGSVALFEIKSHETLPGKSKPVDPACEFSFSLDQDAPSGITEKMGYSGRATILENRTDEDGMPRRMLLRLSRQYVTRRLRRDKRLDWNAENTGLLGLLVIADPPSSRQELSARIKDYYKLHGGKNPGLINISAGGACLCVEGDLARRPLMAHELYLFLLASKTADQGEPPYIFTGKKVGLSRDVCEQGAALRMRFLYELDWTKSPSALHWTDIESSGSERLRHLIRDLNDTVAPAQDQAVGL</sequence>
<protein>
    <submittedName>
        <fullName evidence="1">SCAN domain-containing protein 2</fullName>
    </submittedName>
</protein>
<dbReference type="STRING" id="44742.AXF13_11855"/>
<gene>
    <name evidence="1" type="ORF">AXF13_11855</name>
</gene>
<evidence type="ECO:0000313" key="2">
    <source>
        <dbReference type="Proteomes" id="UP000069241"/>
    </source>
</evidence>
<dbReference type="Proteomes" id="UP000069241">
    <property type="component" value="Chromosome"/>
</dbReference>
<dbReference type="AlphaFoldDB" id="A0A0X8JL27"/>
<keyword evidence="2" id="KW-1185">Reference proteome</keyword>
<name>A0A0X8JL27_9BACT</name>
<evidence type="ECO:0000313" key="1">
    <source>
        <dbReference type="EMBL" id="AMD90760.1"/>
    </source>
</evidence>
<reference evidence="2" key="1">
    <citation type="submission" date="2016-02" db="EMBL/GenBank/DDBJ databases">
        <authorList>
            <person name="Holder M.E."/>
            <person name="Ajami N.J."/>
            <person name="Petrosino J.F."/>
        </authorList>
    </citation>
    <scope>NUCLEOTIDE SEQUENCE [LARGE SCALE GENOMIC DNA]</scope>
    <source>
        <strain evidence="2">CCUG 45958</strain>
    </source>
</reference>
<dbReference type="KEGG" id="dfi:AXF13_11855"/>
<dbReference type="RefSeq" id="WP_062253501.1">
    <property type="nucleotide sequence ID" value="NZ_CP014229.1"/>
</dbReference>
<organism evidence="1 2">
    <name type="scientific">Desulfovibrio fairfieldensis</name>
    <dbReference type="NCBI Taxonomy" id="44742"/>
    <lineage>
        <taxon>Bacteria</taxon>
        <taxon>Pseudomonadati</taxon>
        <taxon>Thermodesulfobacteriota</taxon>
        <taxon>Desulfovibrionia</taxon>
        <taxon>Desulfovibrionales</taxon>
        <taxon>Desulfovibrionaceae</taxon>
        <taxon>Desulfovibrio</taxon>
    </lineage>
</organism>
<dbReference type="EMBL" id="CP014229">
    <property type="protein sequence ID" value="AMD90760.1"/>
    <property type="molecule type" value="Genomic_DNA"/>
</dbReference>